<evidence type="ECO:0000256" key="4">
    <source>
        <dbReference type="PROSITE-ProRule" id="PRU00600"/>
    </source>
</evidence>
<feature type="domain" description="DBF4-type" evidence="5">
    <location>
        <begin position="302"/>
        <end position="351"/>
    </location>
</feature>
<keyword evidence="1" id="KW-0479">Metal-binding</keyword>
<dbReference type="GO" id="GO:0008270">
    <property type="term" value="F:zinc ion binding"/>
    <property type="evidence" value="ECO:0007669"/>
    <property type="project" value="UniProtKB-KW"/>
</dbReference>
<evidence type="ECO:0000256" key="1">
    <source>
        <dbReference type="ARBA" id="ARBA00022723"/>
    </source>
</evidence>
<sequence>MSSHPIGLLSPVFGLYSPRTQNFQDDMPVRTVISRVDTAASTSSVKPISFYQILEPRSSLFDLQSSFMSLSISTAKRMFVRSHEEPFQSGPVSNFNLSAPTYNVKVSGSSYFKDATFVLDPECQVVNSRLSALRDGLLRAGARLMMTVSADVKYLISNRLEESSSKIPLEGVAMRMSASTRRRSTEIVKKAILPFATRSDMLSKAKRFGTAVLTVEFVWRCLLHTPARSNIRELPFYLKNRVGIQDLDELHLPIWKEFVFEPPRPIYDDYHGQCPFSVEKKAYIKVLDYVKDFNETPLKKQKLHLSGYCETCHIIATDVDMHISSAHHIAIVSNEAKWSIVDNFIHRLGAPGWLS</sequence>
<dbReference type="InterPro" id="IPR038545">
    <property type="entry name" value="Znf_DBF_sf"/>
</dbReference>
<protein>
    <recommendedName>
        <fullName evidence="5">DBF4-type domain-containing protein</fullName>
    </recommendedName>
</protein>
<reference evidence="6" key="1">
    <citation type="submission" date="2015-04" db="EMBL/GenBank/DDBJ databases">
        <title>The genome sequence of the plant pathogenic Rhizarian Plasmodiophora brassicae reveals insights in its biotrophic life cycle and the origin of chitin synthesis.</title>
        <authorList>
            <person name="Schwelm A."/>
            <person name="Fogelqvist J."/>
            <person name="Knaust A."/>
            <person name="Julke S."/>
            <person name="Lilja T."/>
            <person name="Dhandapani V."/>
            <person name="Bonilla-Rosso G."/>
            <person name="Karlsson M."/>
            <person name="Shevchenko A."/>
            <person name="Choi S.R."/>
            <person name="Kim H.G."/>
            <person name="Park J.Y."/>
            <person name="Lim Y.P."/>
            <person name="Ludwig-Muller J."/>
            <person name="Dixelius C."/>
        </authorList>
    </citation>
    <scope>NUCLEOTIDE SEQUENCE</scope>
    <source>
        <tissue evidence="6">Potato root galls</tissue>
    </source>
</reference>
<dbReference type="PROSITE" id="PS51265">
    <property type="entry name" value="ZF_DBF4"/>
    <property type="match status" value="1"/>
</dbReference>
<accession>A0A0H5R9K6</accession>
<dbReference type="AlphaFoldDB" id="A0A0H5R9K6"/>
<dbReference type="InterPro" id="IPR006572">
    <property type="entry name" value="Znf_DBF"/>
</dbReference>
<keyword evidence="3" id="KW-0862">Zinc</keyword>
<proteinExistence type="predicted"/>
<keyword evidence="2 4" id="KW-0863">Zinc-finger</keyword>
<dbReference type="Pfam" id="PF07535">
    <property type="entry name" value="zf-DBF"/>
    <property type="match status" value="1"/>
</dbReference>
<dbReference type="EMBL" id="HACM01009920">
    <property type="protein sequence ID" value="CRZ10362.1"/>
    <property type="molecule type" value="Transcribed_RNA"/>
</dbReference>
<evidence type="ECO:0000256" key="3">
    <source>
        <dbReference type="ARBA" id="ARBA00022833"/>
    </source>
</evidence>
<evidence type="ECO:0000256" key="2">
    <source>
        <dbReference type="ARBA" id="ARBA00022771"/>
    </source>
</evidence>
<evidence type="ECO:0000313" key="6">
    <source>
        <dbReference type="EMBL" id="CRZ10362.1"/>
    </source>
</evidence>
<dbReference type="Gene3D" id="6.10.250.3410">
    <property type="entry name" value="DBF zinc finger"/>
    <property type="match status" value="1"/>
</dbReference>
<dbReference type="GO" id="GO:0003676">
    <property type="term" value="F:nucleic acid binding"/>
    <property type="evidence" value="ECO:0007669"/>
    <property type="project" value="InterPro"/>
</dbReference>
<name>A0A0H5R9K6_9EUKA</name>
<organism evidence="6">
    <name type="scientific">Spongospora subterranea</name>
    <dbReference type="NCBI Taxonomy" id="70186"/>
    <lineage>
        <taxon>Eukaryota</taxon>
        <taxon>Sar</taxon>
        <taxon>Rhizaria</taxon>
        <taxon>Endomyxa</taxon>
        <taxon>Phytomyxea</taxon>
        <taxon>Plasmodiophorida</taxon>
        <taxon>Plasmodiophoridae</taxon>
        <taxon>Spongospora</taxon>
    </lineage>
</organism>
<evidence type="ECO:0000259" key="5">
    <source>
        <dbReference type="PROSITE" id="PS51265"/>
    </source>
</evidence>